<gene>
    <name evidence="2" type="ORF">A0H81_13947</name>
</gene>
<evidence type="ECO:0000313" key="2">
    <source>
        <dbReference type="EMBL" id="OBZ66051.1"/>
    </source>
</evidence>
<name>A0A1C7LMS5_GRIFR</name>
<dbReference type="AlphaFoldDB" id="A0A1C7LMS5"/>
<reference evidence="2 3" key="1">
    <citation type="submission" date="2016-03" db="EMBL/GenBank/DDBJ databases">
        <title>Whole genome sequencing of Grifola frondosa 9006-11.</title>
        <authorList>
            <person name="Min B."/>
            <person name="Park H."/>
            <person name="Kim J.-G."/>
            <person name="Cho H."/>
            <person name="Oh Y.-L."/>
            <person name="Kong W.-S."/>
            <person name="Choi I.-G."/>
        </authorList>
    </citation>
    <scope>NUCLEOTIDE SEQUENCE [LARGE SCALE GENOMIC DNA]</scope>
    <source>
        <strain evidence="2 3">9006-11</strain>
    </source>
</reference>
<sequence length="641" mass="70851">MMLILERRYVSRRHFLSRLLPHRYTGAYEGGIASLTSTPRWHTALWPLLSRSPNDTVKSLSSFLIFRILHHAKAQSSAYNDAAISPTITAPIFSSLGFSGDAASSATSYSPDPHAVSEAEAQSYYAGLPSEPRLVYRTGKEQWSPPRGPEAQRRLKELREVFDHPITKVWRHDLAWKVVSIMDDHKIRFTTIDIVRFKNVEVDEAPEDEEEGEDEETVEVKKPVLSPVTIWIGVFPESTTATAAHHAAQNVLALLQKYEITDVDVDFRESIYTRHVGPQLLKPVDDLDPLVDVVSPLTPALGLGISTRARPNAQGTMAIYLAEGGGSDRLLGLSCRHVLIGSQEGNLDYSYHPSAPAKDVLLLGKGAYADVVDSIKLAIAGHGISAKRWRKQIEWFKEREKGNDAADVAKAEESRIKTERLLDKAEKAMEELGGFLDQVNKEWKKMNNRLLATSSAPHPSVSASLGDGFQGTKMKPDEFTVKCFPRGDAKWEFEYPGDRLLPLKGVITDDLMHAPDMWDSDGKPCLLVAKRGNATGTTLGRANGIFSIVRDYFSDMSTNQTSMEWGIINYDSKSDVFSESGDSGSIIADIRGRIGGMLTGGSGKTKTSDMTSDMTYATPFWWLLKRIQDSGFPNAHLGVVA</sequence>
<dbReference type="OMA" id="YATPFWW"/>
<organism evidence="2 3">
    <name type="scientific">Grifola frondosa</name>
    <name type="common">Maitake</name>
    <name type="synonym">Polyporus frondosus</name>
    <dbReference type="NCBI Taxonomy" id="5627"/>
    <lineage>
        <taxon>Eukaryota</taxon>
        <taxon>Fungi</taxon>
        <taxon>Dikarya</taxon>
        <taxon>Basidiomycota</taxon>
        <taxon>Agaricomycotina</taxon>
        <taxon>Agaricomycetes</taxon>
        <taxon>Polyporales</taxon>
        <taxon>Grifolaceae</taxon>
        <taxon>Grifola</taxon>
    </lineage>
</organism>
<feature type="coiled-coil region" evidence="1">
    <location>
        <begin position="408"/>
        <end position="442"/>
    </location>
</feature>
<comment type="caution">
    <text evidence="2">The sequence shown here is derived from an EMBL/GenBank/DDBJ whole genome shotgun (WGS) entry which is preliminary data.</text>
</comment>
<accession>A0A1C7LMS5</accession>
<protein>
    <submittedName>
        <fullName evidence="2">Uncharacterized protein</fullName>
    </submittedName>
</protein>
<evidence type="ECO:0000313" key="3">
    <source>
        <dbReference type="Proteomes" id="UP000092993"/>
    </source>
</evidence>
<dbReference type="OrthoDB" id="3215905at2759"/>
<proteinExistence type="predicted"/>
<dbReference type="Proteomes" id="UP000092993">
    <property type="component" value="Unassembled WGS sequence"/>
</dbReference>
<dbReference type="EMBL" id="LUGG01000033">
    <property type="protein sequence ID" value="OBZ66051.1"/>
    <property type="molecule type" value="Genomic_DNA"/>
</dbReference>
<keyword evidence="1" id="KW-0175">Coiled coil</keyword>
<evidence type="ECO:0000256" key="1">
    <source>
        <dbReference type="SAM" id="Coils"/>
    </source>
</evidence>
<keyword evidence="3" id="KW-1185">Reference proteome</keyword>